<dbReference type="InterPro" id="IPR009028">
    <property type="entry name" value="Coatomer/calthrin_app_sub_C"/>
</dbReference>
<dbReference type="InterPro" id="IPR012295">
    <property type="entry name" value="TBP_dom_sf"/>
</dbReference>
<keyword evidence="8" id="KW-0653">Protein transport</keyword>
<dbReference type="SUPFAM" id="SSF48371">
    <property type="entry name" value="ARM repeat"/>
    <property type="match status" value="1"/>
</dbReference>
<protein>
    <recommendedName>
        <fullName evidence="15">Coatomer gamma subunit appendage Ig-like subdomain domain-containing protein</fullName>
    </recommendedName>
</protein>
<dbReference type="Gene3D" id="3.30.310.10">
    <property type="entry name" value="TATA-Binding Protein"/>
    <property type="match status" value="1"/>
</dbReference>
<dbReference type="FunFam" id="3.30.310.10:FF:000011">
    <property type="entry name" value="Coatomer subunit gamma"/>
    <property type="match status" value="1"/>
</dbReference>
<evidence type="ECO:0000256" key="9">
    <source>
        <dbReference type="ARBA" id="ARBA00023034"/>
    </source>
</evidence>
<dbReference type="GO" id="GO:0006891">
    <property type="term" value="P:intra-Golgi vesicle-mediated transport"/>
    <property type="evidence" value="ECO:0007669"/>
    <property type="project" value="TreeGrafter"/>
</dbReference>
<dbReference type="EMBL" id="GECZ01007199">
    <property type="protein sequence ID" value="JAS62570.1"/>
    <property type="molecule type" value="Transcribed_RNA"/>
</dbReference>
<dbReference type="GO" id="GO:0030126">
    <property type="term" value="C:COPI vesicle coat"/>
    <property type="evidence" value="ECO:0007669"/>
    <property type="project" value="InterPro"/>
</dbReference>
<evidence type="ECO:0000256" key="3">
    <source>
        <dbReference type="ARBA" id="ARBA00010720"/>
    </source>
</evidence>
<evidence type="ECO:0000256" key="8">
    <source>
        <dbReference type="ARBA" id="ARBA00022927"/>
    </source>
</evidence>
<keyword evidence="5" id="KW-0963">Cytoplasm</keyword>
<dbReference type="GO" id="GO:0006888">
    <property type="term" value="P:endoplasmic reticulum to Golgi vesicle-mediated transport"/>
    <property type="evidence" value="ECO:0007669"/>
    <property type="project" value="TreeGrafter"/>
</dbReference>
<gene>
    <name evidence="14" type="ORF">g.50443</name>
</gene>
<feature type="domain" description="Coatomer subunit gamma C-terminal" evidence="13">
    <location>
        <begin position="302"/>
        <end position="413"/>
    </location>
</feature>
<dbReference type="Pfam" id="PF08752">
    <property type="entry name" value="COP-gamma_platf"/>
    <property type="match status" value="1"/>
</dbReference>
<dbReference type="InterPro" id="IPR017106">
    <property type="entry name" value="Coatomer_gsu"/>
</dbReference>
<comment type="similarity">
    <text evidence="3">Belongs to the COPG family.</text>
</comment>
<keyword evidence="11" id="KW-0968">Cytoplasmic vesicle</keyword>
<dbReference type="GO" id="GO:0005783">
    <property type="term" value="C:endoplasmic reticulum"/>
    <property type="evidence" value="ECO:0007669"/>
    <property type="project" value="TreeGrafter"/>
</dbReference>
<dbReference type="GO" id="GO:0000139">
    <property type="term" value="C:Golgi membrane"/>
    <property type="evidence" value="ECO:0007669"/>
    <property type="project" value="UniProtKB-SubCell"/>
</dbReference>
<dbReference type="InterPro" id="IPR032154">
    <property type="entry name" value="Coatomer_g_Cpla"/>
</dbReference>
<keyword evidence="4" id="KW-0813">Transport</keyword>
<feature type="non-terminal residue" evidence="14">
    <location>
        <position position="1"/>
    </location>
</feature>
<evidence type="ECO:0000313" key="14">
    <source>
        <dbReference type="EMBL" id="JAS62570.1"/>
    </source>
</evidence>
<dbReference type="FunFam" id="2.60.40.1480:FF:000001">
    <property type="entry name" value="Coatomer subunit gamma"/>
    <property type="match status" value="1"/>
</dbReference>
<reference evidence="14" key="1">
    <citation type="submission" date="2015-11" db="EMBL/GenBank/DDBJ databases">
        <title>De novo transcriptome assembly of four potential Pierce s Disease insect vectors from Arizona vineyards.</title>
        <authorList>
            <person name="Tassone E.E."/>
        </authorList>
    </citation>
    <scope>NUCLEOTIDE SEQUENCE</scope>
</reference>
<dbReference type="PANTHER" id="PTHR10261">
    <property type="entry name" value="COATOMER SUBUNIT GAMMA"/>
    <property type="match status" value="1"/>
</dbReference>
<dbReference type="GO" id="GO:0072384">
    <property type="term" value="P:organelle transport along microtubule"/>
    <property type="evidence" value="ECO:0007669"/>
    <property type="project" value="TreeGrafter"/>
</dbReference>
<dbReference type="PANTHER" id="PTHR10261:SF0">
    <property type="entry name" value="COATOMER SUBUNIT GAMMA-2"/>
    <property type="match status" value="1"/>
</dbReference>
<dbReference type="GO" id="GO:0005198">
    <property type="term" value="F:structural molecule activity"/>
    <property type="evidence" value="ECO:0007669"/>
    <property type="project" value="InterPro"/>
</dbReference>
<organism evidence="14">
    <name type="scientific">Cuerna arida</name>
    <dbReference type="NCBI Taxonomy" id="1464854"/>
    <lineage>
        <taxon>Eukaryota</taxon>
        <taxon>Metazoa</taxon>
        <taxon>Ecdysozoa</taxon>
        <taxon>Arthropoda</taxon>
        <taxon>Hexapoda</taxon>
        <taxon>Insecta</taxon>
        <taxon>Pterygota</taxon>
        <taxon>Neoptera</taxon>
        <taxon>Paraneoptera</taxon>
        <taxon>Hemiptera</taxon>
        <taxon>Auchenorrhyncha</taxon>
        <taxon>Membracoidea</taxon>
        <taxon>Cicadellidae</taxon>
        <taxon>Cicadellinae</taxon>
        <taxon>Proconiini</taxon>
        <taxon>Cuerna</taxon>
    </lineage>
</organism>
<keyword evidence="10" id="KW-0472">Membrane</keyword>
<dbReference type="InterPro" id="IPR013041">
    <property type="entry name" value="Clathrin_app_Ig-like_sf"/>
</dbReference>
<accession>A0A1B6GJJ2</accession>
<keyword evidence="9" id="KW-0333">Golgi apparatus</keyword>
<dbReference type="GO" id="GO:0006886">
    <property type="term" value="P:intracellular protein transport"/>
    <property type="evidence" value="ECO:0007669"/>
    <property type="project" value="InterPro"/>
</dbReference>
<dbReference type="InterPro" id="IPR016024">
    <property type="entry name" value="ARM-type_fold"/>
</dbReference>
<dbReference type="Pfam" id="PF16381">
    <property type="entry name" value="Coatomer_g_Cpla"/>
    <property type="match status" value="1"/>
</dbReference>
<dbReference type="Gene3D" id="2.60.40.1480">
    <property type="entry name" value="Coatomer, gamma subunit, appendage domain"/>
    <property type="match status" value="1"/>
</dbReference>
<evidence type="ECO:0000256" key="6">
    <source>
        <dbReference type="ARBA" id="ARBA00022737"/>
    </source>
</evidence>
<dbReference type="InterPro" id="IPR011989">
    <property type="entry name" value="ARM-like"/>
</dbReference>
<dbReference type="Gene3D" id="1.25.10.10">
    <property type="entry name" value="Leucine-rich Repeat Variant"/>
    <property type="match status" value="1"/>
</dbReference>
<dbReference type="SUPFAM" id="SSF49348">
    <property type="entry name" value="Clathrin adaptor appendage domain"/>
    <property type="match status" value="1"/>
</dbReference>
<name>A0A1B6GJJ2_9HEMI</name>
<proteinExistence type="inferred from homology"/>
<feature type="non-terminal residue" evidence="14">
    <location>
        <position position="413"/>
    </location>
</feature>
<evidence type="ECO:0000256" key="11">
    <source>
        <dbReference type="ARBA" id="ARBA00023329"/>
    </source>
</evidence>
<dbReference type="GO" id="GO:0009306">
    <property type="term" value="P:protein secretion"/>
    <property type="evidence" value="ECO:0007669"/>
    <property type="project" value="TreeGrafter"/>
</dbReference>
<evidence type="ECO:0000256" key="7">
    <source>
        <dbReference type="ARBA" id="ARBA00022892"/>
    </source>
</evidence>
<feature type="domain" description="Coatomer gamma subunit appendage Ig-like subdomain" evidence="12">
    <location>
        <begin position="156"/>
        <end position="299"/>
    </location>
</feature>
<dbReference type="AlphaFoldDB" id="A0A1B6GJJ2"/>
<sequence>NRVLLEQPRIRAAAVSALAQIAASCPHLRDSILVLLKRCSYDMDCDVRDLAVFYIKLLNHPDRNLCTNYITEPLQVSIVELERSLIDYLIQKDGSKPFDIKTVPKVDIESRIFDANIDDLSKVLQQNHAVQKPSFNSDSIDKLKLITDRSYIEKLAESVPDIEEKLGAFVKSCNLVPLTEAEAEYSVNLIKHCYTDFIILHFHCVNTLNDLLLEKVLLNLQVTKGYEIVTETQLEKLPYGETGSGSIYVLLKFPKLLESSIANFSCSLRFIVKDCDPITGEPDSDQGYADEYQLEDFSIEFADQMIPIPKQNFWPIWNALDDNEEFVHLEETFVLSSMDSLEDAVSNIISFLGLMAVDKSDRVGESKTTHTLLLSGQFRGGFDVLVCAKLAMSESVGVTLKLMVRSPNSDLSE</sequence>
<dbReference type="InterPro" id="IPR013040">
    <property type="entry name" value="Coatomer_gsu_app_Ig-like_dom"/>
</dbReference>
<evidence type="ECO:0000256" key="2">
    <source>
        <dbReference type="ARBA" id="ARBA00004347"/>
    </source>
</evidence>
<evidence type="ECO:0000256" key="4">
    <source>
        <dbReference type="ARBA" id="ARBA00022448"/>
    </source>
</evidence>
<keyword evidence="6" id="KW-0677">Repeat</keyword>
<dbReference type="GO" id="GO:0005793">
    <property type="term" value="C:endoplasmic reticulum-Golgi intermediate compartment"/>
    <property type="evidence" value="ECO:0007669"/>
    <property type="project" value="TreeGrafter"/>
</dbReference>
<dbReference type="InterPro" id="IPR037067">
    <property type="entry name" value="Coatomer_gsu_app_sf"/>
</dbReference>
<comment type="subcellular location">
    <subcellularLocation>
        <location evidence="2">Cytoplasmic vesicle</location>
        <location evidence="2">COPI-coated vesicle membrane</location>
        <topology evidence="2">Peripheral membrane protein</topology>
        <orientation evidence="2">Cytoplasmic side</orientation>
    </subcellularLocation>
    <subcellularLocation>
        <location evidence="1">Golgi apparatus membrane</location>
        <topology evidence="1">Peripheral membrane protein</topology>
        <orientation evidence="1">Cytoplasmic side</orientation>
    </subcellularLocation>
</comment>
<evidence type="ECO:0000256" key="5">
    <source>
        <dbReference type="ARBA" id="ARBA00022490"/>
    </source>
</evidence>
<evidence type="ECO:0000259" key="12">
    <source>
        <dbReference type="Pfam" id="PF08752"/>
    </source>
</evidence>
<evidence type="ECO:0008006" key="15">
    <source>
        <dbReference type="Google" id="ProtNLM"/>
    </source>
</evidence>
<evidence type="ECO:0000259" key="13">
    <source>
        <dbReference type="Pfam" id="PF16381"/>
    </source>
</evidence>
<dbReference type="SUPFAM" id="SSF55711">
    <property type="entry name" value="Subdomain of clathrin and coatomer appendage domain"/>
    <property type="match status" value="1"/>
</dbReference>
<evidence type="ECO:0000256" key="10">
    <source>
        <dbReference type="ARBA" id="ARBA00023136"/>
    </source>
</evidence>
<keyword evidence="7" id="KW-0931">ER-Golgi transport</keyword>
<evidence type="ECO:0000256" key="1">
    <source>
        <dbReference type="ARBA" id="ARBA00004255"/>
    </source>
</evidence>